<evidence type="ECO:0000256" key="1">
    <source>
        <dbReference type="SAM" id="SignalP"/>
    </source>
</evidence>
<protein>
    <submittedName>
        <fullName evidence="3">Alpha-beta hydrolase superfamily lysophospholipase</fullName>
    </submittedName>
</protein>
<keyword evidence="3" id="KW-0378">Hydrolase</keyword>
<proteinExistence type="predicted"/>
<dbReference type="AlphaFoldDB" id="A0A2T0SQP4"/>
<comment type="caution">
    <text evidence="3">The sequence shown here is derived from an EMBL/GenBank/DDBJ whole genome shotgun (WGS) entry which is preliminary data.</text>
</comment>
<sequence length="297" mass="30389">MLSTGSRSRTALTLSCVALVGSLLAACDEESEAAPPETSAASTVEKPVSGTAKITVEGYSVTVDCAGEAAGGPTVVLLAGLGDPLEKLADLRKALGTGNRVCAYDRLGEGASDQPKDPQDAESSGKVLTGVLAAVAGGGPVVLVGHSLGGLIAARYAPDHQDKVKGLVLLDATSPTAVADTSTLIPESETGPAAEVRAQLVATSKGDNPEKFVITDGEVRSAGAIPVEVVEHGKPVFAELPVYGPDLDRLWAEGQRKWLAVSTRATLTTAAESTHYVYVDQPDVAVQAVQRVVAQVK</sequence>
<dbReference type="PANTHER" id="PTHR46438">
    <property type="entry name" value="ALPHA/BETA-HYDROLASES SUPERFAMILY PROTEIN"/>
    <property type="match status" value="1"/>
</dbReference>
<evidence type="ECO:0000313" key="3">
    <source>
        <dbReference type="EMBL" id="PRY35729.1"/>
    </source>
</evidence>
<dbReference type="PANTHER" id="PTHR46438:SF11">
    <property type="entry name" value="LIPASE-RELATED"/>
    <property type="match status" value="1"/>
</dbReference>
<dbReference type="InterPro" id="IPR000073">
    <property type="entry name" value="AB_hydrolase_1"/>
</dbReference>
<dbReference type="PRINTS" id="PR00111">
    <property type="entry name" value="ABHYDROLASE"/>
</dbReference>
<feature type="domain" description="AB hydrolase-1" evidence="2">
    <location>
        <begin position="73"/>
        <end position="176"/>
    </location>
</feature>
<keyword evidence="1" id="KW-0732">Signal</keyword>
<dbReference type="Pfam" id="PF00561">
    <property type="entry name" value="Abhydrolase_1"/>
    <property type="match status" value="1"/>
</dbReference>
<dbReference type="PROSITE" id="PS51257">
    <property type="entry name" value="PROKAR_LIPOPROTEIN"/>
    <property type="match status" value="1"/>
</dbReference>
<accession>A0A2T0SQP4</accession>
<dbReference type="Proteomes" id="UP000239494">
    <property type="component" value="Unassembled WGS sequence"/>
</dbReference>
<dbReference type="InterPro" id="IPR029058">
    <property type="entry name" value="AB_hydrolase_fold"/>
</dbReference>
<keyword evidence="4" id="KW-1185">Reference proteome</keyword>
<evidence type="ECO:0000313" key="4">
    <source>
        <dbReference type="Proteomes" id="UP000239494"/>
    </source>
</evidence>
<reference evidence="3 4" key="1">
    <citation type="submission" date="2018-03" db="EMBL/GenBank/DDBJ databases">
        <title>Genomic Encyclopedia of Archaeal and Bacterial Type Strains, Phase II (KMG-II): from individual species to whole genera.</title>
        <authorList>
            <person name="Goeker M."/>
        </authorList>
    </citation>
    <scope>NUCLEOTIDE SEQUENCE [LARGE SCALE GENOMIC DNA]</scope>
    <source>
        <strain evidence="3 4">DSM 44720</strain>
    </source>
</reference>
<dbReference type="EMBL" id="PVTF01000013">
    <property type="protein sequence ID" value="PRY35729.1"/>
    <property type="molecule type" value="Genomic_DNA"/>
</dbReference>
<gene>
    <name evidence="3" type="ORF">CLV43_113156</name>
</gene>
<dbReference type="RefSeq" id="WP_245887226.1">
    <property type="nucleotide sequence ID" value="NZ_PVTF01000013.1"/>
</dbReference>
<dbReference type="GO" id="GO:0016787">
    <property type="term" value="F:hydrolase activity"/>
    <property type="evidence" value="ECO:0007669"/>
    <property type="project" value="UniProtKB-KW"/>
</dbReference>
<dbReference type="Gene3D" id="3.40.50.1820">
    <property type="entry name" value="alpha/beta hydrolase"/>
    <property type="match status" value="1"/>
</dbReference>
<feature type="chain" id="PRO_5038698434" evidence="1">
    <location>
        <begin position="26"/>
        <end position="297"/>
    </location>
</feature>
<feature type="signal peptide" evidence="1">
    <location>
        <begin position="1"/>
        <end position="25"/>
    </location>
</feature>
<evidence type="ECO:0000259" key="2">
    <source>
        <dbReference type="Pfam" id="PF00561"/>
    </source>
</evidence>
<organism evidence="3 4">
    <name type="scientific">Umezawaea tangerina</name>
    <dbReference type="NCBI Taxonomy" id="84725"/>
    <lineage>
        <taxon>Bacteria</taxon>
        <taxon>Bacillati</taxon>
        <taxon>Actinomycetota</taxon>
        <taxon>Actinomycetes</taxon>
        <taxon>Pseudonocardiales</taxon>
        <taxon>Pseudonocardiaceae</taxon>
        <taxon>Umezawaea</taxon>
    </lineage>
</organism>
<name>A0A2T0SQP4_9PSEU</name>
<dbReference type="SUPFAM" id="SSF53474">
    <property type="entry name" value="alpha/beta-Hydrolases"/>
    <property type="match status" value="1"/>
</dbReference>